<reference evidence="7 8" key="1">
    <citation type="submission" date="2020-10" db="EMBL/GenBank/DDBJ databases">
        <title>The Coptis chinensis genome and diversification of protoberbering-type alkaloids.</title>
        <authorList>
            <person name="Wang B."/>
            <person name="Shu S."/>
            <person name="Song C."/>
            <person name="Liu Y."/>
        </authorList>
    </citation>
    <scope>NUCLEOTIDE SEQUENCE [LARGE SCALE GENOMIC DNA]</scope>
    <source>
        <strain evidence="7">HL-2020</strain>
        <tissue evidence="7">Leaf</tissue>
    </source>
</reference>
<dbReference type="PANTHER" id="PTHR31719:SF43">
    <property type="entry name" value="NAC TRANSCRIPTION FACTOR 56"/>
    <property type="match status" value="1"/>
</dbReference>
<feature type="compositionally biased region" description="Basic and acidic residues" evidence="5">
    <location>
        <begin position="398"/>
        <end position="408"/>
    </location>
</feature>
<dbReference type="GO" id="GO:0006355">
    <property type="term" value="P:regulation of DNA-templated transcription"/>
    <property type="evidence" value="ECO:0007669"/>
    <property type="project" value="InterPro"/>
</dbReference>
<dbReference type="EMBL" id="JADFTS010000004">
    <property type="protein sequence ID" value="KAF9612417.1"/>
    <property type="molecule type" value="Genomic_DNA"/>
</dbReference>
<evidence type="ECO:0000256" key="2">
    <source>
        <dbReference type="ARBA" id="ARBA00023125"/>
    </source>
</evidence>
<evidence type="ECO:0000256" key="5">
    <source>
        <dbReference type="SAM" id="MobiDB-lite"/>
    </source>
</evidence>
<feature type="compositionally biased region" description="Low complexity" evidence="5">
    <location>
        <begin position="358"/>
        <end position="369"/>
    </location>
</feature>
<evidence type="ECO:0000256" key="4">
    <source>
        <dbReference type="ARBA" id="ARBA00023242"/>
    </source>
</evidence>
<accession>A0A835I9W9</accession>
<gene>
    <name evidence="7" type="ORF">IFM89_039450</name>
</gene>
<dbReference type="GO" id="GO:0003677">
    <property type="term" value="F:DNA binding"/>
    <property type="evidence" value="ECO:0007669"/>
    <property type="project" value="UniProtKB-KW"/>
</dbReference>
<keyword evidence="4" id="KW-0539">Nucleus</keyword>
<keyword evidence="8" id="KW-1185">Reference proteome</keyword>
<feature type="region of interest" description="Disordered" evidence="5">
    <location>
        <begin position="355"/>
        <end position="436"/>
    </location>
</feature>
<organism evidence="7 8">
    <name type="scientific">Coptis chinensis</name>
    <dbReference type="NCBI Taxonomy" id="261450"/>
    <lineage>
        <taxon>Eukaryota</taxon>
        <taxon>Viridiplantae</taxon>
        <taxon>Streptophyta</taxon>
        <taxon>Embryophyta</taxon>
        <taxon>Tracheophyta</taxon>
        <taxon>Spermatophyta</taxon>
        <taxon>Magnoliopsida</taxon>
        <taxon>Ranunculales</taxon>
        <taxon>Ranunculaceae</taxon>
        <taxon>Coptidoideae</taxon>
        <taxon>Coptis</taxon>
    </lineage>
</organism>
<protein>
    <recommendedName>
        <fullName evidence="6">NAC domain-containing protein</fullName>
    </recommendedName>
</protein>
<dbReference type="OrthoDB" id="1625833at2759"/>
<keyword evidence="1" id="KW-0805">Transcription regulation</keyword>
<dbReference type="PANTHER" id="PTHR31719">
    <property type="entry name" value="NAC TRANSCRIPTION FACTOR 56"/>
    <property type="match status" value="1"/>
</dbReference>
<keyword evidence="2" id="KW-0238">DNA-binding</keyword>
<dbReference type="InterPro" id="IPR036093">
    <property type="entry name" value="NAC_dom_sf"/>
</dbReference>
<proteinExistence type="predicted"/>
<comment type="caution">
    <text evidence="7">The sequence shown here is derived from an EMBL/GenBank/DDBJ whole genome shotgun (WGS) entry which is preliminary data.</text>
</comment>
<sequence length="452" mass="50221">MITLLPLLTVTTNYHSNQWCSTLITVPLLCIDDFCARFSFKTSVTMCSSESAVSSPVYIGVNSSDQEVVISLERIIDGAALPADVITDVNAYNSTPWELLDGIWYFSTLEEPKATECGYWKVTGECHRISTNSSTIGSRLTLEFYTGQPPYGIKTNWVMHDYRINQKGLCEISNAKVFPSLCRVFLSCSRSSNHEEEQNNVANGMSVEKNVENKEILQHCTSRSQVKRASECGPLADSKRHLEDPRSDYPIQDPHESCDFSENDFILLQDLDNPLSAFAMLRALDSRPCHDMEPEYPDAKFSVSAPMRPDQVVVRPESLGSFICFLRSGENLVQDYSPPVVALEQNNEASMNVPCVQSDVKPSSSSGDSLVQDTSLPAEATKQNSEASKSVRFLPTDESLRPTPKPEEVSPSTSGGHAVVLPTEESKATKSRVKKLGQVKRRGKKYWCFVPF</sequence>
<name>A0A835I9W9_9MAGN</name>
<dbReference type="SUPFAM" id="SSF101941">
    <property type="entry name" value="NAC domain"/>
    <property type="match status" value="1"/>
</dbReference>
<evidence type="ECO:0000256" key="3">
    <source>
        <dbReference type="ARBA" id="ARBA00023163"/>
    </source>
</evidence>
<dbReference type="Proteomes" id="UP000631114">
    <property type="component" value="Unassembled WGS sequence"/>
</dbReference>
<dbReference type="PROSITE" id="PS51005">
    <property type="entry name" value="NAC"/>
    <property type="match status" value="1"/>
</dbReference>
<dbReference type="InterPro" id="IPR003441">
    <property type="entry name" value="NAC-dom"/>
</dbReference>
<dbReference type="AlphaFoldDB" id="A0A835I9W9"/>
<evidence type="ECO:0000313" key="7">
    <source>
        <dbReference type="EMBL" id="KAF9612417.1"/>
    </source>
</evidence>
<dbReference type="Gene3D" id="2.170.150.80">
    <property type="entry name" value="NAC domain"/>
    <property type="match status" value="1"/>
</dbReference>
<evidence type="ECO:0000313" key="8">
    <source>
        <dbReference type="Proteomes" id="UP000631114"/>
    </source>
</evidence>
<evidence type="ECO:0000259" key="6">
    <source>
        <dbReference type="PROSITE" id="PS51005"/>
    </source>
</evidence>
<evidence type="ECO:0000256" key="1">
    <source>
        <dbReference type="ARBA" id="ARBA00023015"/>
    </source>
</evidence>
<dbReference type="Pfam" id="PF02365">
    <property type="entry name" value="NAM"/>
    <property type="match status" value="1"/>
</dbReference>
<keyword evidence="3" id="KW-0804">Transcription</keyword>
<feature type="compositionally biased region" description="Polar residues" evidence="5">
    <location>
        <begin position="371"/>
        <end position="388"/>
    </location>
</feature>
<feature type="domain" description="NAC" evidence="6">
    <location>
        <begin position="55"/>
        <end position="187"/>
    </location>
</feature>